<feature type="region of interest" description="Disordered" evidence="2">
    <location>
        <begin position="483"/>
        <end position="533"/>
    </location>
</feature>
<dbReference type="InParanoid" id="A0A448YK19"/>
<evidence type="ECO:0000313" key="5">
    <source>
        <dbReference type="Proteomes" id="UP000290900"/>
    </source>
</evidence>
<dbReference type="InterPro" id="IPR007701">
    <property type="entry name" value="Interferon-rel_develop_reg_N"/>
</dbReference>
<dbReference type="Proteomes" id="UP000290900">
    <property type="component" value="Unassembled WGS sequence"/>
</dbReference>
<feature type="region of interest" description="Disordered" evidence="2">
    <location>
        <begin position="1"/>
        <end position="39"/>
    </location>
</feature>
<feature type="compositionally biased region" description="Basic and acidic residues" evidence="2">
    <location>
        <begin position="483"/>
        <end position="511"/>
    </location>
</feature>
<dbReference type="InterPro" id="IPR039777">
    <property type="entry name" value="IFRD"/>
</dbReference>
<accession>A0A448YK19</accession>
<evidence type="ECO:0000259" key="3">
    <source>
        <dbReference type="Pfam" id="PF05004"/>
    </source>
</evidence>
<sequence length="533" mass="60526">MSHLEREMRSRPKRNHHAGSSRANSQTTTPDESFDNDVDEFSFPTVDELDLKDAGIQQQLQQDLHDVKILRSANFGALSREESRNNSIIGTIIDDELNETSPARSDSRSDSITTASGVRIYDVQDMIEALNKPRNKINTDSRLFLLGQAYKMVIHRPQSANVNERDMDESIDFIKAARSDFETVLSIKFATAYACTDSDEVGTQVMDDLIPLLFGKIFDFNNSNLVRASAIVAYFSLILLIFDGSDCYSLGDNVNEFLELIEGYQTDVQPPEEKSEDSEHRWDIITSSINGIGIVLSLLYKGGKSDVNELIQESVPRLFPFLGDEFPSKVHKAVCILIGLMYEIFDYSQEDDEDEEGADAGPYYNVDELKESISGLARESTKRVGKKNKKEVRSIYKQVLKTIDRSQRKASGEAGEEETEEDDEDIRVISRFSLTKTKQLPVKSWFAFVRLIQLKYIFDTELNSHYLSSREVRGLLCGPDEDGHYEGDGDGSEAGKQHWKSREDKESEIKKEKRIHKARDRKLMDEMQDLNLS</sequence>
<feature type="compositionally biased region" description="Basic and acidic residues" evidence="2">
    <location>
        <begin position="1"/>
        <end position="10"/>
    </location>
</feature>
<dbReference type="STRING" id="13370.A0A448YK19"/>
<gene>
    <name evidence="4" type="ORF">BRENAR_LOCUS1953</name>
</gene>
<reference evidence="4 5" key="1">
    <citation type="submission" date="2018-12" db="EMBL/GenBank/DDBJ databases">
        <authorList>
            <person name="Tiukova I."/>
            <person name="Dainat J."/>
        </authorList>
    </citation>
    <scope>NUCLEOTIDE SEQUENCE [LARGE SCALE GENOMIC DNA]</scope>
</reference>
<evidence type="ECO:0000256" key="2">
    <source>
        <dbReference type="SAM" id="MobiDB-lite"/>
    </source>
</evidence>
<dbReference type="InterPro" id="IPR016024">
    <property type="entry name" value="ARM-type_fold"/>
</dbReference>
<protein>
    <submittedName>
        <fullName evidence="4">DEKNAAC102140</fullName>
    </submittedName>
</protein>
<proteinExistence type="inferred from homology"/>
<dbReference type="AlphaFoldDB" id="A0A448YK19"/>
<comment type="similarity">
    <text evidence="1">Belongs to the IFRD family.</text>
</comment>
<dbReference type="OrthoDB" id="18978at2759"/>
<dbReference type="Pfam" id="PF05004">
    <property type="entry name" value="IFRD"/>
    <property type="match status" value="1"/>
</dbReference>
<name>A0A448YK19_BRENA</name>
<evidence type="ECO:0000256" key="1">
    <source>
        <dbReference type="ARBA" id="ARBA00008828"/>
    </source>
</evidence>
<dbReference type="SUPFAM" id="SSF48371">
    <property type="entry name" value="ARM repeat"/>
    <property type="match status" value="1"/>
</dbReference>
<feature type="compositionally biased region" description="Polar residues" evidence="2">
    <location>
        <begin position="21"/>
        <end position="31"/>
    </location>
</feature>
<keyword evidence="5" id="KW-1185">Reference proteome</keyword>
<feature type="domain" description="Interferon-related developmental regulator N-terminal" evidence="3">
    <location>
        <begin position="120"/>
        <end position="403"/>
    </location>
</feature>
<dbReference type="EMBL" id="CAACVR010000011">
    <property type="protein sequence ID" value="VEU21218.1"/>
    <property type="molecule type" value="Genomic_DNA"/>
</dbReference>
<dbReference type="PANTHER" id="PTHR12354">
    <property type="entry name" value="INTERFERON-RELATED DEVELOPMENTAL REGULATOR"/>
    <property type="match status" value="1"/>
</dbReference>
<organism evidence="4 5">
    <name type="scientific">Brettanomyces naardenensis</name>
    <name type="common">Yeast</name>
    <dbReference type="NCBI Taxonomy" id="13370"/>
    <lineage>
        <taxon>Eukaryota</taxon>
        <taxon>Fungi</taxon>
        <taxon>Dikarya</taxon>
        <taxon>Ascomycota</taxon>
        <taxon>Saccharomycotina</taxon>
        <taxon>Pichiomycetes</taxon>
        <taxon>Pichiales</taxon>
        <taxon>Pichiaceae</taxon>
        <taxon>Brettanomyces</taxon>
    </lineage>
</organism>
<dbReference type="PANTHER" id="PTHR12354:SF1">
    <property type="entry name" value="INTERFERON-RELATED DEVELOPMENTAL REGULATOR 1"/>
    <property type="match status" value="1"/>
</dbReference>
<evidence type="ECO:0000313" key="4">
    <source>
        <dbReference type="EMBL" id="VEU21218.1"/>
    </source>
</evidence>